<keyword evidence="3" id="KW-1185">Reference proteome</keyword>
<dbReference type="eggNOG" id="KOG0017">
    <property type="taxonomic scope" value="Eukaryota"/>
</dbReference>
<dbReference type="Proteomes" id="UP000008549">
    <property type="component" value="Unassembled WGS sequence"/>
</dbReference>
<evidence type="ECO:0000313" key="3">
    <source>
        <dbReference type="Proteomes" id="UP000008549"/>
    </source>
</evidence>
<dbReference type="GO" id="GO:0003676">
    <property type="term" value="F:nucleic acid binding"/>
    <property type="evidence" value="ECO:0007669"/>
    <property type="project" value="InterPro"/>
</dbReference>
<organism evidence="2 3">
    <name type="scientific">Caenorhabditis briggsae</name>
    <dbReference type="NCBI Taxonomy" id="6238"/>
    <lineage>
        <taxon>Eukaryota</taxon>
        <taxon>Metazoa</taxon>
        <taxon>Ecdysozoa</taxon>
        <taxon>Nematoda</taxon>
        <taxon>Chromadorea</taxon>
        <taxon>Rhabditida</taxon>
        <taxon>Rhabditina</taxon>
        <taxon>Rhabditomorpha</taxon>
        <taxon>Rhabditoidea</taxon>
        <taxon>Rhabditidae</taxon>
        <taxon>Peloderinae</taxon>
        <taxon>Caenorhabditis</taxon>
    </lineage>
</organism>
<dbReference type="RefSeq" id="XP_002641272.1">
    <property type="nucleotide sequence ID" value="XM_002641226.1"/>
</dbReference>
<sequence>MSQARAIAPSARPEVQLRQVDLEKVLRSFPTTCQQLQKKEVRTLERYSHQEEVESNQNPASDCEDNNDTSCAHEKSDGSSFYYSINLTKLMNLFDQQPTSSEGERDLLEKAYYSPKTGFCGINELARITKKPIKDVKEFLNEQDVYTLHKPARKNFKSQGVYFSGIDDQWQSDLVEMIPYAEENKGFRYLLTIIDCFSKFAWVVPLKRYEHLVEKELNHHSISLAECREWIANKKCEYGTKYAESSTFRYEGLYQKERDIIKDNKNKSKRIRNFVNNKFKKTKKQEINMKLKEKNLKGEEKKK</sequence>
<dbReference type="KEGG" id="cbr:CBG_05185"/>
<dbReference type="EMBL" id="HE601113">
    <property type="protein sequence ID" value="CAP25729.1"/>
    <property type="molecule type" value="Genomic_DNA"/>
</dbReference>
<proteinExistence type="predicted"/>
<protein>
    <submittedName>
        <fullName evidence="2">Protein CBG05185</fullName>
    </submittedName>
</protein>
<evidence type="ECO:0000313" key="4">
    <source>
        <dbReference type="WormBase" id="CBG05185"/>
    </source>
</evidence>
<dbReference type="InterPro" id="IPR012337">
    <property type="entry name" value="RNaseH-like_sf"/>
</dbReference>
<dbReference type="WormBase" id="CBG05185">
    <property type="protein sequence ID" value="CBP07005"/>
    <property type="gene ID" value="WBGene00027699"/>
</dbReference>
<evidence type="ECO:0000256" key="1">
    <source>
        <dbReference type="SAM" id="MobiDB-lite"/>
    </source>
</evidence>
<gene>
    <name evidence="2 4" type="ORF">CBG05185</name>
    <name evidence="2" type="ORF">CBG_05185</name>
</gene>
<name>A8WZB9_CAEBR</name>
<reference evidence="2 3" key="1">
    <citation type="journal article" date="2003" name="PLoS Biol.">
        <title>The genome sequence of Caenorhabditis briggsae: a platform for comparative genomics.</title>
        <authorList>
            <person name="Stein L.D."/>
            <person name="Bao Z."/>
            <person name="Blasiar D."/>
            <person name="Blumenthal T."/>
            <person name="Brent M.R."/>
            <person name="Chen N."/>
            <person name="Chinwalla A."/>
            <person name="Clarke L."/>
            <person name="Clee C."/>
            <person name="Coghlan A."/>
            <person name="Coulson A."/>
            <person name="D'Eustachio P."/>
            <person name="Fitch D.H."/>
            <person name="Fulton L.A."/>
            <person name="Fulton R.E."/>
            <person name="Griffiths-Jones S."/>
            <person name="Harris T.W."/>
            <person name="Hillier L.W."/>
            <person name="Kamath R."/>
            <person name="Kuwabara P.E."/>
            <person name="Mardis E.R."/>
            <person name="Marra M.A."/>
            <person name="Miner T.L."/>
            <person name="Minx P."/>
            <person name="Mullikin J.C."/>
            <person name="Plumb R.W."/>
            <person name="Rogers J."/>
            <person name="Schein J.E."/>
            <person name="Sohrmann M."/>
            <person name="Spieth J."/>
            <person name="Stajich J.E."/>
            <person name="Wei C."/>
            <person name="Willey D."/>
            <person name="Wilson R.K."/>
            <person name="Durbin R."/>
            <person name="Waterston R.H."/>
        </authorList>
    </citation>
    <scope>NUCLEOTIDE SEQUENCE [LARGE SCALE GENOMIC DNA]</scope>
    <source>
        <strain evidence="2 3">AF16</strain>
    </source>
</reference>
<feature type="region of interest" description="Disordered" evidence="1">
    <location>
        <begin position="47"/>
        <end position="71"/>
    </location>
</feature>
<dbReference type="InterPro" id="IPR036397">
    <property type="entry name" value="RNaseH_sf"/>
</dbReference>
<dbReference type="InParanoid" id="A8WZB9"/>
<dbReference type="Gene3D" id="3.30.420.10">
    <property type="entry name" value="Ribonuclease H-like superfamily/Ribonuclease H"/>
    <property type="match status" value="1"/>
</dbReference>
<dbReference type="AlphaFoldDB" id="A8WZB9"/>
<accession>A8WZB9</accession>
<dbReference type="GeneID" id="8583265"/>
<dbReference type="PANTHER" id="PTHR46585:SF1">
    <property type="entry name" value="CHROMO DOMAIN-CONTAINING PROTEIN"/>
    <property type="match status" value="1"/>
</dbReference>
<reference evidence="2 3" key="2">
    <citation type="journal article" date="2011" name="PLoS Genet.">
        <title>Caenorhabditis briggsae recombinant inbred line genotypes reveal inter-strain incompatibility and the evolution of recombination.</title>
        <authorList>
            <person name="Ross J.A."/>
            <person name="Koboldt D.C."/>
            <person name="Staisch J.E."/>
            <person name="Chamberlin H.M."/>
            <person name="Gupta B.P."/>
            <person name="Miller R.D."/>
            <person name="Baird S.E."/>
            <person name="Haag E.S."/>
        </authorList>
    </citation>
    <scope>NUCLEOTIDE SEQUENCE [LARGE SCALE GENOMIC DNA]</scope>
    <source>
        <strain evidence="2 3">AF16</strain>
    </source>
</reference>
<dbReference type="PANTHER" id="PTHR46585">
    <property type="entry name" value="INTEGRASE CORE DOMAIN CONTAINING PROTEIN"/>
    <property type="match status" value="1"/>
</dbReference>
<dbReference type="SUPFAM" id="SSF53098">
    <property type="entry name" value="Ribonuclease H-like"/>
    <property type="match status" value="1"/>
</dbReference>
<dbReference type="CTD" id="8583265"/>
<evidence type="ECO:0000313" key="2">
    <source>
        <dbReference type="EMBL" id="CAP25729.1"/>
    </source>
</evidence>
<dbReference type="HOGENOM" id="CLU_918988_0_0_1"/>